<keyword evidence="9" id="KW-0175">Coiled coil</keyword>
<evidence type="ECO:0000259" key="10">
    <source>
        <dbReference type="PROSITE" id="PS50109"/>
    </source>
</evidence>
<dbReference type="Pfam" id="PF02518">
    <property type="entry name" value="HATPase_c"/>
    <property type="match status" value="1"/>
</dbReference>
<dbReference type="PANTHER" id="PTHR43047">
    <property type="entry name" value="TWO-COMPONENT HISTIDINE PROTEIN KINASE"/>
    <property type="match status" value="1"/>
</dbReference>
<organism evidence="11 12">
    <name type="scientific">Paenibacillus phytohabitans</name>
    <dbReference type="NCBI Taxonomy" id="2654978"/>
    <lineage>
        <taxon>Bacteria</taxon>
        <taxon>Bacillati</taxon>
        <taxon>Bacillota</taxon>
        <taxon>Bacilli</taxon>
        <taxon>Bacillales</taxon>
        <taxon>Paenibacillaceae</taxon>
        <taxon>Paenibacillus</taxon>
    </lineage>
</organism>
<dbReference type="SMART" id="SM00388">
    <property type="entry name" value="HisKA"/>
    <property type="match status" value="1"/>
</dbReference>
<evidence type="ECO:0000256" key="5">
    <source>
        <dbReference type="ARBA" id="ARBA00022741"/>
    </source>
</evidence>
<keyword evidence="7" id="KW-0067">ATP-binding</keyword>
<dbReference type="SUPFAM" id="SSF55781">
    <property type="entry name" value="GAF domain-like"/>
    <property type="match status" value="1"/>
</dbReference>
<dbReference type="InterPro" id="IPR003594">
    <property type="entry name" value="HATPase_dom"/>
</dbReference>
<dbReference type="InterPro" id="IPR029016">
    <property type="entry name" value="GAF-like_dom_sf"/>
</dbReference>
<reference evidence="11 12" key="1">
    <citation type="submission" date="2019-10" db="EMBL/GenBank/DDBJ databases">
        <title>Description of Paenibacillus terricola sp. nov.</title>
        <authorList>
            <person name="Carlier A."/>
            <person name="Qi S."/>
        </authorList>
    </citation>
    <scope>NUCLEOTIDE SEQUENCE [LARGE SCALE GENOMIC DNA]</scope>
    <source>
        <strain evidence="11 12">LMG 31459</strain>
    </source>
</reference>
<keyword evidence="3" id="KW-0597">Phosphoprotein</keyword>
<keyword evidence="8" id="KW-0902">Two-component regulatory system</keyword>
<sequence length="418" mass="45977">MLKTEYIEVLSVISNKLYTSAAKVMDTASKLIPANTFCIANLDSLSTKVLKSFNRDKIMLVEGLVVDNKESYCALVTEHAQGPLLIDNNLTHPLTRDMDATQFVGGCSFIGVPIRTAQGEFYGSLCSFDQNFYQYQERDVELLLSLSAFYTNLLEMESTLTQLKAAEEQAIQVLEDKNNLLAVLSHEIRTPMNGVIGMTSLLQTTELSEEQTLYVDVIEKSGSNLLAMMDQILDYSKMEAGTMTLESSPFHIRDVVSHVVQLFSAEAEKKGIRLHAVYGNEHRDEPALLGDSNKISQILTNLVGNALKFTEQGEVCIIVQTEAAAKDRVTFSIEVKDTGIGLPVEQKANLFRSFSQIHERRSPGSYSGAGLGLSICRQLAELMNGKVWLKDTSEQGSTFAFAIPCSVAGLDKVQAGLC</sequence>
<evidence type="ECO:0000313" key="12">
    <source>
        <dbReference type="Proteomes" id="UP000596857"/>
    </source>
</evidence>
<feature type="coiled-coil region" evidence="9">
    <location>
        <begin position="156"/>
        <end position="183"/>
    </location>
</feature>
<evidence type="ECO:0000256" key="6">
    <source>
        <dbReference type="ARBA" id="ARBA00022777"/>
    </source>
</evidence>
<dbReference type="Gene3D" id="1.10.287.130">
    <property type="match status" value="1"/>
</dbReference>
<dbReference type="PANTHER" id="PTHR43047:SF71">
    <property type="entry name" value="HISTIDINE KINASE CONTAINING CHEY-HOMOLOGOUS RECEIVER DOMAIN-RELATED"/>
    <property type="match status" value="1"/>
</dbReference>
<keyword evidence="4" id="KW-0808">Transferase</keyword>
<comment type="caution">
    <text evidence="11">The sequence shown here is derived from an EMBL/GenBank/DDBJ whole genome shotgun (WGS) entry which is preliminary data.</text>
</comment>
<accession>A0ABX1YPB2</accession>
<dbReference type="EC" id="2.7.13.3" evidence="2"/>
<evidence type="ECO:0000256" key="3">
    <source>
        <dbReference type="ARBA" id="ARBA00022553"/>
    </source>
</evidence>
<dbReference type="EMBL" id="WHOB01000086">
    <property type="protein sequence ID" value="NOU82792.1"/>
    <property type="molecule type" value="Genomic_DNA"/>
</dbReference>
<dbReference type="Gene3D" id="3.30.450.40">
    <property type="match status" value="1"/>
</dbReference>
<dbReference type="PROSITE" id="PS50109">
    <property type="entry name" value="HIS_KIN"/>
    <property type="match status" value="1"/>
</dbReference>
<evidence type="ECO:0000256" key="9">
    <source>
        <dbReference type="SAM" id="Coils"/>
    </source>
</evidence>
<name>A0ABX1YPB2_9BACL</name>
<dbReference type="PRINTS" id="PR00344">
    <property type="entry name" value="BCTRLSENSOR"/>
</dbReference>
<dbReference type="GO" id="GO:0016301">
    <property type="term" value="F:kinase activity"/>
    <property type="evidence" value="ECO:0007669"/>
    <property type="project" value="UniProtKB-KW"/>
</dbReference>
<comment type="catalytic activity">
    <reaction evidence="1">
        <text>ATP + protein L-histidine = ADP + protein N-phospho-L-histidine.</text>
        <dbReference type="EC" id="2.7.13.3"/>
    </reaction>
</comment>
<evidence type="ECO:0000256" key="7">
    <source>
        <dbReference type="ARBA" id="ARBA00022840"/>
    </source>
</evidence>
<dbReference type="InterPro" id="IPR036097">
    <property type="entry name" value="HisK_dim/P_sf"/>
</dbReference>
<dbReference type="Proteomes" id="UP000596857">
    <property type="component" value="Unassembled WGS sequence"/>
</dbReference>
<dbReference type="InterPro" id="IPR004358">
    <property type="entry name" value="Sig_transdc_His_kin-like_C"/>
</dbReference>
<dbReference type="SMART" id="SM00387">
    <property type="entry name" value="HATPase_c"/>
    <property type="match status" value="1"/>
</dbReference>
<dbReference type="InterPro" id="IPR003661">
    <property type="entry name" value="HisK_dim/P_dom"/>
</dbReference>
<dbReference type="SUPFAM" id="SSF55874">
    <property type="entry name" value="ATPase domain of HSP90 chaperone/DNA topoisomerase II/histidine kinase"/>
    <property type="match status" value="1"/>
</dbReference>
<evidence type="ECO:0000313" key="11">
    <source>
        <dbReference type="EMBL" id="NOU82792.1"/>
    </source>
</evidence>
<dbReference type="RefSeq" id="WP_171720087.1">
    <property type="nucleotide sequence ID" value="NZ_WHOB01000086.1"/>
</dbReference>
<dbReference type="InterPro" id="IPR005467">
    <property type="entry name" value="His_kinase_dom"/>
</dbReference>
<protein>
    <recommendedName>
        <fullName evidence="2">histidine kinase</fullName>
        <ecNumber evidence="2">2.7.13.3</ecNumber>
    </recommendedName>
</protein>
<dbReference type="Gene3D" id="3.30.565.10">
    <property type="entry name" value="Histidine kinase-like ATPase, C-terminal domain"/>
    <property type="match status" value="1"/>
</dbReference>
<dbReference type="SUPFAM" id="SSF47384">
    <property type="entry name" value="Homodimeric domain of signal transducing histidine kinase"/>
    <property type="match status" value="1"/>
</dbReference>
<evidence type="ECO:0000256" key="4">
    <source>
        <dbReference type="ARBA" id="ARBA00022679"/>
    </source>
</evidence>
<dbReference type="Pfam" id="PF00512">
    <property type="entry name" value="HisKA"/>
    <property type="match status" value="1"/>
</dbReference>
<dbReference type="CDD" id="cd16922">
    <property type="entry name" value="HATPase_EvgS-ArcB-TorS-like"/>
    <property type="match status" value="1"/>
</dbReference>
<gene>
    <name evidence="11" type="ORF">GC101_28410</name>
</gene>
<dbReference type="CDD" id="cd00082">
    <property type="entry name" value="HisKA"/>
    <property type="match status" value="1"/>
</dbReference>
<feature type="domain" description="Histidine kinase" evidence="10">
    <location>
        <begin position="183"/>
        <end position="407"/>
    </location>
</feature>
<evidence type="ECO:0000256" key="2">
    <source>
        <dbReference type="ARBA" id="ARBA00012438"/>
    </source>
</evidence>
<evidence type="ECO:0000256" key="8">
    <source>
        <dbReference type="ARBA" id="ARBA00023012"/>
    </source>
</evidence>
<dbReference type="InterPro" id="IPR036890">
    <property type="entry name" value="HATPase_C_sf"/>
</dbReference>
<evidence type="ECO:0000256" key="1">
    <source>
        <dbReference type="ARBA" id="ARBA00000085"/>
    </source>
</evidence>
<proteinExistence type="predicted"/>
<keyword evidence="5" id="KW-0547">Nucleotide-binding</keyword>
<keyword evidence="12" id="KW-1185">Reference proteome</keyword>
<keyword evidence="6 11" id="KW-0418">Kinase</keyword>